<name>A0A7W7YJ55_9BACT</name>
<evidence type="ECO:0000256" key="11">
    <source>
        <dbReference type="ARBA" id="ARBA00022989"/>
    </source>
</evidence>
<dbReference type="GO" id="GO:0008658">
    <property type="term" value="F:penicillin binding"/>
    <property type="evidence" value="ECO:0007669"/>
    <property type="project" value="InterPro"/>
</dbReference>
<evidence type="ECO:0000256" key="14">
    <source>
        <dbReference type="SAM" id="MobiDB-lite"/>
    </source>
</evidence>
<evidence type="ECO:0000256" key="9">
    <source>
        <dbReference type="ARBA" id="ARBA00022960"/>
    </source>
</evidence>
<dbReference type="InterPro" id="IPR012338">
    <property type="entry name" value="Beta-lactam/transpept-like"/>
</dbReference>
<evidence type="ECO:0000256" key="2">
    <source>
        <dbReference type="ARBA" id="ARBA00004236"/>
    </source>
</evidence>
<dbReference type="SUPFAM" id="SSF56601">
    <property type="entry name" value="beta-lactamase/transpeptidase-like"/>
    <property type="match status" value="1"/>
</dbReference>
<keyword evidence="12 15" id="KW-0472">Membrane</keyword>
<dbReference type="Pfam" id="PF03717">
    <property type="entry name" value="PBP_dimer"/>
    <property type="match status" value="1"/>
</dbReference>
<evidence type="ECO:0000259" key="17">
    <source>
        <dbReference type="Pfam" id="PF03717"/>
    </source>
</evidence>
<evidence type="ECO:0000256" key="4">
    <source>
        <dbReference type="ARBA" id="ARBA00022519"/>
    </source>
</evidence>
<dbReference type="Gene3D" id="3.90.1310.10">
    <property type="entry name" value="Penicillin-binding protein 2a (Domain 2)"/>
    <property type="match status" value="1"/>
</dbReference>
<keyword evidence="3" id="KW-1003">Cell membrane</keyword>
<evidence type="ECO:0000259" key="16">
    <source>
        <dbReference type="Pfam" id="PF00905"/>
    </source>
</evidence>
<keyword evidence="11 15" id="KW-1133">Transmembrane helix</keyword>
<keyword evidence="19" id="KW-1185">Reference proteome</keyword>
<protein>
    <submittedName>
        <fullName evidence="18">Penicillin-binding protein 2</fullName>
    </submittedName>
</protein>
<dbReference type="InterPro" id="IPR036138">
    <property type="entry name" value="PBP_dimer_sf"/>
</dbReference>
<keyword evidence="5" id="KW-0121">Carboxypeptidase</keyword>
<dbReference type="InterPro" id="IPR005311">
    <property type="entry name" value="PBP_dimer"/>
</dbReference>
<dbReference type="SUPFAM" id="SSF56519">
    <property type="entry name" value="Penicillin binding protein dimerisation domain"/>
    <property type="match status" value="1"/>
</dbReference>
<evidence type="ECO:0000256" key="7">
    <source>
        <dbReference type="ARBA" id="ARBA00022692"/>
    </source>
</evidence>
<dbReference type="RefSeq" id="WP_184206469.1">
    <property type="nucleotide sequence ID" value="NZ_JACHIF010000002.1"/>
</dbReference>
<keyword evidence="10" id="KW-0573">Peptidoglycan synthesis</keyword>
<evidence type="ECO:0000313" key="18">
    <source>
        <dbReference type="EMBL" id="MBB5037002.1"/>
    </source>
</evidence>
<comment type="subcellular location">
    <subcellularLocation>
        <location evidence="2">Cell membrane</location>
    </subcellularLocation>
    <subcellularLocation>
        <location evidence="1">Membrane</location>
        <topology evidence="1">Single-pass membrane protein</topology>
    </subcellularLocation>
</comment>
<organism evidence="18 19">
    <name type="scientific">Prosthecobacter dejongeii</name>
    <dbReference type="NCBI Taxonomy" id="48465"/>
    <lineage>
        <taxon>Bacteria</taxon>
        <taxon>Pseudomonadati</taxon>
        <taxon>Verrucomicrobiota</taxon>
        <taxon>Verrucomicrobiia</taxon>
        <taxon>Verrucomicrobiales</taxon>
        <taxon>Verrucomicrobiaceae</taxon>
        <taxon>Prosthecobacter</taxon>
    </lineage>
</organism>
<dbReference type="EMBL" id="JACHIF010000002">
    <property type="protein sequence ID" value="MBB5037002.1"/>
    <property type="molecule type" value="Genomic_DNA"/>
</dbReference>
<evidence type="ECO:0000313" key="19">
    <source>
        <dbReference type="Proteomes" id="UP000534294"/>
    </source>
</evidence>
<dbReference type="GO" id="GO:0071555">
    <property type="term" value="P:cell wall organization"/>
    <property type="evidence" value="ECO:0007669"/>
    <property type="project" value="UniProtKB-KW"/>
</dbReference>
<dbReference type="GO" id="GO:0006508">
    <property type="term" value="P:proteolysis"/>
    <property type="evidence" value="ECO:0007669"/>
    <property type="project" value="UniProtKB-KW"/>
</dbReference>
<evidence type="ECO:0000256" key="5">
    <source>
        <dbReference type="ARBA" id="ARBA00022645"/>
    </source>
</evidence>
<dbReference type="AlphaFoldDB" id="A0A7W7YJ55"/>
<dbReference type="GO" id="GO:0071972">
    <property type="term" value="F:peptidoglycan L,D-transpeptidase activity"/>
    <property type="evidence" value="ECO:0007669"/>
    <property type="project" value="TreeGrafter"/>
</dbReference>
<evidence type="ECO:0000256" key="6">
    <source>
        <dbReference type="ARBA" id="ARBA00022670"/>
    </source>
</evidence>
<keyword evidence="13" id="KW-0961">Cell wall biogenesis/degradation</keyword>
<dbReference type="PANTHER" id="PTHR30627">
    <property type="entry name" value="PEPTIDOGLYCAN D,D-TRANSPEPTIDASE"/>
    <property type="match status" value="1"/>
</dbReference>
<accession>A0A7W7YJ55</accession>
<comment type="caution">
    <text evidence="18">The sequence shown here is derived from an EMBL/GenBank/DDBJ whole genome shotgun (WGS) entry which is preliminary data.</text>
</comment>
<dbReference type="NCBIfam" id="TIGR03423">
    <property type="entry name" value="pbp2_mrdA"/>
    <property type="match status" value="1"/>
</dbReference>
<keyword evidence="8" id="KW-0378">Hydrolase</keyword>
<keyword evidence="9" id="KW-0133">Cell shape</keyword>
<dbReference type="Gene3D" id="3.40.710.10">
    <property type="entry name" value="DD-peptidase/beta-lactamase superfamily"/>
    <property type="match status" value="1"/>
</dbReference>
<evidence type="ECO:0000256" key="15">
    <source>
        <dbReference type="SAM" id="Phobius"/>
    </source>
</evidence>
<dbReference type="GO" id="GO:0009002">
    <property type="term" value="F:serine-type D-Ala-D-Ala carboxypeptidase activity"/>
    <property type="evidence" value="ECO:0007669"/>
    <property type="project" value="InterPro"/>
</dbReference>
<evidence type="ECO:0000256" key="10">
    <source>
        <dbReference type="ARBA" id="ARBA00022984"/>
    </source>
</evidence>
<sequence length="757" mass="83518">MVVKYRFRLYLLTLAMLGGFGILTYRLWTLQIVRHEEFVNKVPEARQQRARIPGVRGEIKDRNGIVLATNKATFEVQVNLREVYEEYARQCKARKVDIPTVPFEYMDNGLPRKKLEPDIVRMFQELIIGRLNEMGLAVGFNAEKDLRTHYRSFGGVIPWVYRDSLTFSEFSRFAEHNLGLPGVTVAERGSRVYPFGAMACHILGYVSLPDDQRVSVEERKGWDYYMPDDFGVAGVEKSFDKHLRGKPGVRTMQVNERGRLVGEVSFESPRKGNDVHLTLDARIQYIAEKALRDGKIGRGSVVVIQPQTGEVLAMASVPSYDTNTFIPSIRQADWDVLMDNRTVPLMNRATRPFAPGSTYKVPIALAGCLANIQDRNFNCSGSVTYGSKPMQCWIQRQSGGSHGSLGLSDALMRSCNCYFYQYGNTAGIDNITKVGKLLGLGERTGIELDEDEAGILPNPNWLRLNSPQERWSNGYTANTSIGQGSVLASPLQMASVTAAVASGKSFKPHLLHRVMDGEEVVLDQKPILRADLSQHFNPKALELVRKGMWKVVNDAGGTAKGARIPGVEVAGKTGTAQNWRRNEKNVRVVDNHTLFISFAPYVNAKYAVCILVQGGKSGGGCAAPVAHRVLEQALALENGYQVTPTPLAQVEGNFNAIEAVTYEDLGVPLVAAADEDGDTGTNEPANESTDEAPRIRSAPKIRREADREGSSGVNSNRAVPKAEPVRRAPLFNRGESTEEPSAPSSPGGGFLRRLFRQ</sequence>
<dbReference type="Pfam" id="PF00905">
    <property type="entry name" value="Transpeptidase"/>
    <property type="match status" value="1"/>
</dbReference>
<dbReference type="GO" id="GO:0005886">
    <property type="term" value="C:plasma membrane"/>
    <property type="evidence" value="ECO:0007669"/>
    <property type="project" value="UniProtKB-SubCell"/>
</dbReference>
<dbReference type="InterPro" id="IPR001460">
    <property type="entry name" value="PCN-bd_Tpept"/>
</dbReference>
<keyword evidence="4" id="KW-0997">Cell inner membrane</keyword>
<dbReference type="InterPro" id="IPR050515">
    <property type="entry name" value="Beta-lactam/transpept"/>
</dbReference>
<feature type="domain" description="Penicillin-binding protein dimerisation" evidence="17">
    <location>
        <begin position="52"/>
        <end position="264"/>
    </location>
</feature>
<keyword evidence="7 15" id="KW-0812">Transmembrane</keyword>
<dbReference type="InterPro" id="IPR017790">
    <property type="entry name" value="Penicillin-binding_protein_2"/>
</dbReference>
<feature type="domain" description="Penicillin-binding protein transpeptidase" evidence="16">
    <location>
        <begin position="299"/>
        <end position="631"/>
    </location>
</feature>
<gene>
    <name evidence="18" type="ORF">HNQ64_001244</name>
</gene>
<dbReference type="GO" id="GO:0009252">
    <property type="term" value="P:peptidoglycan biosynthetic process"/>
    <property type="evidence" value="ECO:0007669"/>
    <property type="project" value="UniProtKB-KW"/>
</dbReference>
<evidence type="ECO:0000256" key="13">
    <source>
        <dbReference type="ARBA" id="ARBA00023316"/>
    </source>
</evidence>
<evidence type="ECO:0000256" key="3">
    <source>
        <dbReference type="ARBA" id="ARBA00022475"/>
    </source>
</evidence>
<reference evidence="18 19" key="1">
    <citation type="submission" date="2020-08" db="EMBL/GenBank/DDBJ databases">
        <title>Genomic Encyclopedia of Type Strains, Phase IV (KMG-IV): sequencing the most valuable type-strain genomes for metagenomic binning, comparative biology and taxonomic classification.</title>
        <authorList>
            <person name="Goeker M."/>
        </authorList>
    </citation>
    <scope>NUCLEOTIDE SEQUENCE [LARGE SCALE GENOMIC DNA]</scope>
    <source>
        <strain evidence="18 19">DSM 12251</strain>
    </source>
</reference>
<keyword evidence="6" id="KW-0645">Protease</keyword>
<evidence type="ECO:0000256" key="12">
    <source>
        <dbReference type="ARBA" id="ARBA00023136"/>
    </source>
</evidence>
<dbReference type="PANTHER" id="PTHR30627:SF2">
    <property type="entry name" value="PEPTIDOGLYCAN D,D-TRANSPEPTIDASE MRDA"/>
    <property type="match status" value="1"/>
</dbReference>
<proteinExistence type="predicted"/>
<dbReference type="Proteomes" id="UP000534294">
    <property type="component" value="Unassembled WGS sequence"/>
</dbReference>
<evidence type="ECO:0000256" key="1">
    <source>
        <dbReference type="ARBA" id="ARBA00004167"/>
    </source>
</evidence>
<feature type="transmembrane region" description="Helical" evidence="15">
    <location>
        <begin position="7"/>
        <end position="28"/>
    </location>
</feature>
<feature type="region of interest" description="Disordered" evidence="14">
    <location>
        <begin position="673"/>
        <end position="757"/>
    </location>
</feature>
<dbReference type="GO" id="GO:0008360">
    <property type="term" value="P:regulation of cell shape"/>
    <property type="evidence" value="ECO:0007669"/>
    <property type="project" value="UniProtKB-KW"/>
</dbReference>
<evidence type="ECO:0000256" key="8">
    <source>
        <dbReference type="ARBA" id="ARBA00022801"/>
    </source>
</evidence>